<keyword evidence="4 6" id="KW-1133">Transmembrane helix</keyword>
<feature type="transmembrane region" description="Helical" evidence="6">
    <location>
        <begin position="257"/>
        <end position="274"/>
    </location>
</feature>
<reference evidence="8" key="1">
    <citation type="journal article" date="2020" name="mSystems">
        <title>Genome- and Community-Level Interaction Insights into Carbon Utilization and Element Cycling Functions of Hydrothermarchaeota in Hydrothermal Sediment.</title>
        <authorList>
            <person name="Zhou Z."/>
            <person name="Liu Y."/>
            <person name="Xu W."/>
            <person name="Pan J."/>
            <person name="Luo Z.H."/>
            <person name="Li M."/>
        </authorList>
    </citation>
    <scope>NUCLEOTIDE SEQUENCE [LARGE SCALE GENOMIC DNA]</scope>
    <source>
        <strain evidence="8">SpSt-114</strain>
    </source>
</reference>
<evidence type="ECO:0000256" key="2">
    <source>
        <dbReference type="ARBA" id="ARBA00022475"/>
    </source>
</evidence>
<sequence length="404" mass="45689">MRFELLFPILFFLLSLILAVPRSYDPYLYEEDLGEGRLILKVESVGEVSDKGFSARVKVLGGDFPEIYEKTAFLRVYGAEDVPSKYLEVYGKVRVREGRIFISATYKNVAFANVSSSLRDRLAERLEDKIKDQEVRALALAYFLGEDQSVVPMKVQSAFLTTGLVHLLVVSGGHLSLLALMLRFLAPYRLGLWLALLGVSLYALFLVPSEPPVLRAYLMILASILLLLYGERPNLLGILFVSGGVILLFFPEYVSSYSFWLSFCATLYILLSLRDPPRKDAVFLSFWVSFFAFLGTMPIISLFSFSAPFSILLTPLLSVPFLVFTFYGFLDMLTFFSLPAFPLEVMGRFINASVMFFSDFAPMLFFNFSLWEVVLSLSLGAVLLYFLKGWEKLLVGLVFVPFLF</sequence>
<evidence type="ECO:0000256" key="6">
    <source>
        <dbReference type="SAM" id="Phobius"/>
    </source>
</evidence>
<proteinExistence type="predicted"/>
<evidence type="ECO:0000259" key="7">
    <source>
        <dbReference type="Pfam" id="PF03772"/>
    </source>
</evidence>
<evidence type="ECO:0000313" key="8">
    <source>
        <dbReference type="EMBL" id="HHO74795.1"/>
    </source>
</evidence>
<keyword evidence="3 6" id="KW-0812">Transmembrane</keyword>
<gene>
    <name evidence="8" type="ORF">ENN04_09255</name>
</gene>
<dbReference type="GO" id="GO:0005886">
    <property type="term" value="C:plasma membrane"/>
    <property type="evidence" value="ECO:0007669"/>
    <property type="project" value="UniProtKB-SubCell"/>
</dbReference>
<feature type="domain" description="ComEC/Rec2-related protein" evidence="7">
    <location>
        <begin position="147"/>
        <end position="387"/>
    </location>
</feature>
<dbReference type="AlphaFoldDB" id="A0A7C5X264"/>
<feature type="transmembrane region" description="Helical" evidence="6">
    <location>
        <begin position="190"/>
        <end position="207"/>
    </location>
</feature>
<comment type="caution">
    <text evidence="8">The sequence shown here is derived from an EMBL/GenBank/DDBJ whole genome shotgun (WGS) entry which is preliminary data.</text>
</comment>
<keyword evidence="2" id="KW-1003">Cell membrane</keyword>
<dbReference type="Pfam" id="PF03772">
    <property type="entry name" value="Competence"/>
    <property type="match status" value="1"/>
</dbReference>
<organism evidence="8">
    <name type="scientific">Thermocrinis ruber</name>
    <dbReference type="NCBI Taxonomy" id="75906"/>
    <lineage>
        <taxon>Bacteria</taxon>
        <taxon>Pseudomonadati</taxon>
        <taxon>Aquificota</taxon>
        <taxon>Aquificia</taxon>
        <taxon>Aquificales</taxon>
        <taxon>Aquificaceae</taxon>
        <taxon>Thermocrinis</taxon>
    </lineage>
</organism>
<accession>A0A7C5X264</accession>
<comment type="subcellular location">
    <subcellularLocation>
        <location evidence="1">Cell membrane</location>
        <topology evidence="1">Multi-pass membrane protein</topology>
    </subcellularLocation>
</comment>
<feature type="transmembrane region" description="Helical" evidence="6">
    <location>
        <begin position="158"/>
        <end position="178"/>
    </location>
</feature>
<dbReference type="EMBL" id="DSAC01000114">
    <property type="protein sequence ID" value="HHO74795.1"/>
    <property type="molecule type" value="Genomic_DNA"/>
</dbReference>
<evidence type="ECO:0000256" key="3">
    <source>
        <dbReference type="ARBA" id="ARBA00022692"/>
    </source>
</evidence>
<feature type="transmembrane region" description="Helical" evidence="6">
    <location>
        <begin position="317"/>
        <end position="343"/>
    </location>
</feature>
<dbReference type="InterPro" id="IPR052159">
    <property type="entry name" value="Competence_DNA_uptake"/>
</dbReference>
<evidence type="ECO:0000256" key="1">
    <source>
        <dbReference type="ARBA" id="ARBA00004651"/>
    </source>
</evidence>
<protein>
    <submittedName>
        <fullName evidence="8">ComEC/Rec2 family competence protein</fullName>
    </submittedName>
</protein>
<feature type="transmembrane region" description="Helical" evidence="6">
    <location>
        <begin position="281"/>
        <end position="305"/>
    </location>
</feature>
<keyword evidence="5 6" id="KW-0472">Membrane</keyword>
<evidence type="ECO:0000256" key="5">
    <source>
        <dbReference type="ARBA" id="ARBA00023136"/>
    </source>
</evidence>
<feature type="transmembrane region" description="Helical" evidence="6">
    <location>
        <begin position="235"/>
        <end position="251"/>
    </location>
</feature>
<dbReference type="InterPro" id="IPR004477">
    <property type="entry name" value="ComEC_N"/>
</dbReference>
<dbReference type="PANTHER" id="PTHR30619">
    <property type="entry name" value="DNA INTERNALIZATION/COMPETENCE PROTEIN COMEC/REC2"/>
    <property type="match status" value="1"/>
</dbReference>
<evidence type="ECO:0000256" key="4">
    <source>
        <dbReference type="ARBA" id="ARBA00022989"/>
    </source>
</evidence>
<dbReference type="PANTHER" id="PTHR30619:SF7">
    <property type="entry name" value="BETA-LACTAMASE DOMAIN PROTEIN"/>
    <property type="match status" value="1"/>
</dbReference>
<dbReference type="NCBIfam" id="TIGR00360">
    <property type="entry name" value="ComEC_N-term"/>
    <property type="match status" value="1"/>
</dbReference>
<feature type="transmembrane region" description="Helical" evidence="6">
    <location>
        <begin position="364"/>
        <end position="387"/>
    </location>
</feature>
<name>A0A7C5X264_9AQUI</name>
<feature type="transmembrane region" description="Helical" evidence="6">
    <location>
        <begin position="213"/>
        <end position="230"/>
    </location>
</feature>